<comment type="caution">
    <text evidence="1">The sequence shown here is derived from an EMBL/GenBank/DDBJ whole genome shotgun (WGS) entry which is preliminary data.</text>
</comment>
<dbReference type="RefSeq" id="WP_209407650.1">
    <property type="nucleotide sequence ID" value="NZ_JAGIYQ010000023.1"/>
</dbReference>
<accession>A0A940NTM3</accession>
<sequence>MDKFMDSRWFLRGIALFVTLLLFMSVNLEPQPSSTNIGEFPIFSGSNVIKDVPVTAIYDQENLIVTGIPDTVSVTLEGPNSLVKTAKLKKDFEVYIDLSDYALGTYEVPLKYRNLSDKVKATIKPRTVTVTIKEKIEKSVSVGVDYINQDKVKNGYRADTPVVNPAKVSVIGTEQEVSQVSYAKAVVDIARANQTFSQNVKVHLYSKEGKEVFLRSRPKTVEVTVPVVSQGKTVPIKFVPTGTLLDNLKLRSITSDTNAVSVYAPLNWLNSFSGPIQVPLDLSTVLDDGTYELTVPLPPGAFKVSPSTIRVNVVLDKEGVKKFSNIPIQLTGENSNFNYKILSPSDGTVDVTARGFPDQLGTIQNKDISVTAKVSDLKAGTYDVSLSISAPNNVVYSLNTDTIKIEVTEKSPSKTDNKAGQTTQ</sequence>
<protein>
    <submittedName>
        <fullName evidence="1">YbbR-like domain-containing protein</fullName>
    </submittedName>
</protein>
<proteinExistence type="predicted"/>
<dbReference type="Proteomes" id="UP000682134">
    <property type="component" value="Unassembled WGS sequence"/>
</dbReference>
<reference evidence="1" key="1">
    <citation type="submission" date="2021-04" db="EMBL/GenBank/DDBJ databases">
        <title>Genome seq and assembly of Bacillus sp.</title>
        <authorList>
            <person name="Chhetri G."/>
        </authorList>
    </citation>
    <scope>NUCLEOTIDE SEQUENCE</scope>
    <source>
        <strain evidence="1">RG28</strain>
    </source>
</reference>
<dbReference type="Gene3D" id="2.170.120.40">
    <property type="entry name" value="YbbR-like domain"/>
    <property type="match status" value="2"/>
</dbReference>
<dbReference type="AlphaFoldDB" id="A0A940NTM3"/>
<dbReference type="InterPro" id="IPR053154">
    <property type="entry name" value="c-di-AMP_regulator"/>
</dbReference>
<dbReference type="PANTHER" id="PTHR37804:SF1">
    <property type="entry name" value="CDAA REGULATORY PROTEIN CDAR"/>
    <property type="match status" value="1"/>
</dbReference>
<keyword evidence="2" id="KW-1185">Reference proteome</keyword>
<dbReference type="EMBL" id="JAGIYQ010000023">
    <property type="protein sequence ID" value="MBP0727313.1"/>
    <property type="molecule type" value="Genomic_DNA"/>
</dbReference>
<name>A0A940NTM3_9BACI</name>
<dbReference type="Gene3D" id="2.170.120.30">
    <property type="match status" value="2"/>
</dbReference>
<dbReference type="InterPro" id="IPR012505">
    <property type="entry name" value="YbbR"/>
</dbReference>
<organism evidence="1 2">
    <name type="scientific">Gottfriedia endophytica</name>
    <dbReference type="NCBI Taxonomy" id="2820819"/>
    <lineage>
        <taxon>Bacteria</taxon>
        <taxon>Bacillati</taxon>
        <taxon>Bacillota</taxon>
        <taxon>Bacilli</taxon>
        <taxon>Bacillales</taxon>
        <taxon>Bacillaceae</taxon>
        <taxon>Gottfriedia</taxon>
    </lineage>
</organism>
<evidence type="ECO:0000313" key="2">
    <source>
        <dbReference type="Proteomes" id="UP000682134"/>
    </source>
</evidence>
<evidence type="ECO:0000313" key="1">
    <source>
        <dbReference type="EMBL" id="MBP0727313.1"/>
    </source>
</evidence>
<dbReference type="Pfam" id="PF07949">
    <property type="entry name" value="YbbR"/>
    <property type="match status" value="3"/>
</dbReference>
<gene>
    <name evidence="1" type="ORF">J5Y03_19375</name>
</gene>
<dbReference type="PANTHER" id="PTHR37804">
    <property type="entry name" value="CDAA REGULATORY PROTEIN CDAR"/>
    <property type="match status" value="1"/>
</dbReference>